<keyword evidence="6" id="KW-0804">Transcription</keyword>
<reference evidence="11 12" key="1">
    <citation type="journal article" date="2024" name="Commun. Biol.">
        <title>Comparative genomic analysis of thermophilic fungi reveals convergent evolutionary adaptations and gene losses.</title>
        <authorList>
            <person name="Steindorff A.S."/>
            <person name="Aguilar-Pontes M.V."/>
            <person name="Robinson A.J."/>
            <person name="Andreopoulos B."/>
            <person name="LaButti K."/>
            <person name="Kuo A."/>
            <person name="Mondo S."/>
            <person name="Riley R."/>
            <person name="Otillar R."/>
            <person name="Haridas S."/>
            <person name="Lipzen A."/>
            <person name="Grimwood J."/>
            <person name="Schmutz J."/>
            <person name="Clum A."/>
            <person name="Reid I.D."/>
            <person name="Moisan M.C."/>
            <person name="Butler G."/>
            <person name="Nguyen T.T.M."/>
            <person name="Dewar K."/>
            <person name="Conant G."/>
            <person name="Drula E."/>
            <person name="Henrissat B."/>
            <person name="Hansel C."/>
            <person name="Singer S."/>
            <person name="Hutchinson M.I."/>
            <person name="de Vries R.P."/>
            <person name="Natvig D.O."/>
            <person name="Powell A.J."/>
            <person name="Tsang A."/>
            <person name="Grigoriev I.V."/>
        </authorList>
    </citation>
    <scope>NUCLEOTIDE SEQUENCE [LARGE SCALE GENOMIC DNA]</scope>
    <source>
        <strain evidence="11 12">CBS 494.80</strain>
    </source>
</reference>
<keyword evidence="12" id="KW-1185">Reference proteome</keyword>
<evidence type="ECO:0000256" key="2">
    <source>
        <dbReference type="ARBA" id="ARBA00022723"/>
    </source>
</evidence>
<name>A0ABR4CCS1_9HELO</name>
<dbReference type="InterPro" id="IPR036236">
    <property type="entry name" value="Znf_C2H2_sf"/>
</dbReference>
<keyword evidence="7" id="KW-0539">Nucleus</keyword>
<evidence type="ECO:0000259" key="10">
    <source>
        <dbReference type="PROSITE" id="PS50157"/>
    </source>
</evidence>
<evidence type="ECO:0000256" key="3">
    <source>
        <dbReference type="ARBA" id="ARBA00022771"/>
    </source>
</evidence>
<feature type="domain" description="C2H2-type" evidence="10">
    <location>
        <begin position="182"/>
        <end position="205"/>
    </location>
</feature>
<dbReference type="InterPro" id="IPR013087">
    <property type="entry name" value="Znf_C2H2_type"/>
</dbReference>
<evidence type="ECO:0000256" key="5">
    <source>
        <dbReference type="ARBA" id="ARBA00023015"/>
    </source>
</evidence>
<evidence type="ECO:0000256" key="8">
    <source>
        <dbReference type="PROSITE-ProRule" id="PRU00042"/>
    </source>
</evidence>
<dbReference type="PANTHER" id="PTHR46179">
    <property type="entry name" value="ZINC FINGER PROTEIN"/>
    <property type="match status" value="1"/>
</dbReference>
<evidence type="ECO:0000313" key="12">
    <source>
        <dbReference type="Proteomes" id="UP001595075"/>
    </source>
</evidence>
<gene>
    <name evidence="11" type="ORF">VTL71DRAFT_15826</name>
</gene>
<organism evidence="11 12">
    <name type="scientific">Oculimacula yallundae</name>
    <dbReference type="NCBI Taxonomy" id="86028"/>
    <lineage>
        <taxon>Eukaryota</taxon>
        <taxon>Fungi</taxon>
        <taxon>Dikarya</taxon>
        <taxon>Ascomycota</taxon>
        <taxon>Pezizomycotina</taxon>
        <taxon>Leotiomycetes</taxon>
        <taxon>Helotiales</taxon>
        <taxon>Ploettnerulaceae</taxon>
        <taxon>Oculimacula</taxon>
    </lineage>
</organism>
<feature type="compositionally biased region" description="Low complexity" evidence="9">
    <location>
        <begin position="77"/>
        <end position="94"/>
    </location>
</feature>
<keyword evidence="5" id="KW-0805">Transcription regulation</keyword>
<dbReference type="SMART" id="SM00355">
    <property type="entry name" value="ZnF_C2H2"/>
    <property type="match status" value="3"/>
</dbReference>
<dbReference type="SUPFAM" id="SSF57667">
    <property type="entry name" value="beta-beta-alpha zinc fingers"/>
    <property type="match status" value="1"/>
</dbReference>
<feature type="region of interest" description="Disordered" evidence="9">
    <location>
        <begin position="54"/>
        <end position="107"/>
    </location>
</feature>
<keyword evidence="3 8" id="KW-0863">Zinc-finger</keyword>
<keyword evidence="2" id="KW-0479">Metal-binding</keyword>
<evidence type="ECO:0000256" key="7">
    <source>
        <dbReference type="ARBA" id="ARBA00023242"/>
    </source>
</evidence>
<evidence type="ECO:0000256" key="6">
    <source>
        <dbReference type="ARBA" id="ARBA00023163"/>
    </source>
</evidence>
<evidence type="ECO:0000256" key="4">
    <source>
        <dbReference type="ARBA" id="ARBA00022833"/>
    </source>
</evidence>
<evidence type="ECO:0000256" key="1">
    <source>
        <dbReference type="ARBA" id="ARBA00004123"/>
    </source>
</evidence>
<evidence type="ECO:0000256" key="9">
    <source>
        <dbReference type="SAM" id="MobiDB-lite"/>
    </source>
</evidence>
<protein>
    <recommendedName>
        <fullName evidence="10">C2H2-type domain-containing protein</fullName>
    </recommendedName>
</protein>
<proteinExistence type="predicted"/>
<accession>A0ABR4CCS1</accession>
<dbReference type="Gene3D" id="3.30.160.60">
    <property type="entry name" value="Classic Zinc Finger"/>
    <property type="match status" value="1"/>
</dbReference>
<dbReference type="PANTHER" id="PTHR46179:SF13">
    <property type="entry name" value="C2H2-TYPE DOMAIN-CONTAINING PROTEIN"/>
    <property type="match status" value="1"/>
</dbReference>
<dbReference type="EMBL" id="JAZHXI010000009">
    <property type="protein sequence ID" value="KAL2067730.1"/>
    <property type="molecule type" value="Genomic_DNA"/>
</dbReference>
<sequence>MPLAYISVVSSSTRLDNNQERLNLQYVSPWQVELKPNPINFVCDTYNLHPYFSTQANLPPHEPRTSTSGSEDENTTSSLPILSSSSLSQSPNPLAGSSSHRPPNQSSLNQAYATVTHALSPVLQQTIVSPIPLLPAVSAPAALSTFVTNPNASVSTATVVSPSLQQSETSSPKSSSRGQSSFQCTLCSQAFSKQHLLNRHKTAIHHRRFVCNVQGCDHRESFGLRKDLTRHQTSRHPLLFPATVYHCTYQGCAYGPGSPKSFRRKDNRDRHVREH</sequence>
<dbReference type="Proteomes" id="UP001595075">
    <property type="component" value="Unassembled WGS sequence"/>
</dbReference>
<comment type="caution">
    <text evidence="11">The sequence shown here is derived from an EMBL/GenBank/DDBJ whole genome shotgun (WGS) entry which is preliminary data.</text>
</comment>
<comment type="subcellular location">
    <subcellularLocation>
        <location evidence="1">Nucleus</location>
    </subcellularLocation>
</comment>
<dbReference type="PROSITE" id="PS50157">
    <property type="entry name" value="ZINC_FINGER_C2H2_2"/>
    <property type="match status" value="1"/>
</dbReference>
<evidence type="ECO:0000313" key="11">
    <source>
        <dbReference type="EMBL" id="KAL2067730.1"/>
    </source>
</evidence>
<keyword evidence="4" id="KW-0862">Zinc</keyword>
<dbReference type="InterPro" id="IPR051061">
    <property type="entry name" value="Zinc_finger_trans_reg"/>
</dbReference>
<feature type="compositionally biased region" description="Polar residues" evidence="9">
    <location>
        <begin position="95"/>
        <end position="107"/>
    </location>
</feature>